<feature type="compositionally biased region" description="Low complexity" evidence="1">
    <location>
        <begin position="99"/>
        <end position="111"/>
    </location>
</feature>
<comment type="caution">
    <text evidence="2">The sequence shown here is derived from an EMBL/GenBank/DDBJ whole genome shotgun (WGS) entry which is preliminary data.</text>
</comment>
<accession>A0AAD5P7M7</accession>
<feature type="region of interest" description="Disordered" evidence="1">
    <location>
        <begin position="72"/>
        <end position="143"/>
    </location>
</feature>
<evidence type="ECO:0000313" key="3">
    <source>
        <dbReference type="Proteomes" id="UP001064489"/>
    </source>
</evidence>
<proteinExistence type="predicted"/>
<reference evidence="2" key="2">
    <citation type="submission" date="2023-02" db="EMBL/GenBank/DDBJ databases">
        <authorList>
            <person name="Swenson N.G."/>
            <person name="Wegrzyn J.L."/>
            <person name="Mcevoy S.L."/>
        </authorList>
    </citation>
    <scope>NUCLEOTIDE SEQUENCE</scope>
    <source>
        <strain evidence="2">91603</strain>
        <tissue evidence="2">Leaf</tissue>
    </source>
</reference>
<dbReference type="PANTHER" id="PTHR35317:SF27">
    <property type="entry name" value="RETROVIRUS-RELATED POL POLYPROTEIN FROM TRANSPOSON TNT 1-94"/>
    <property type="match status" value="1"/>
</dbReference>
<dbReference type="Pfam" id="PF14223">
    <property type="entry name" value="Retrotran_gag_2"/>
    <property type="match status" value="1"/>
</dbReference>
<evidence type="ECO:0000313" key="2">
    <source>
        <dbReference type="EMBL" id="KAI9201314.1"/>
    </source>
</evidence>
<dbReference type="Proteomes" id="UP001064489">
    <property type="component" value="Chromosome 9"/>
</dbReference>
<dbReference type="EMBL" id="JAJSOW010000001">
    <property type="protein sequence ID" value="KAI9201314.1"/>
    <property type="molecule type" value="Genomic_DNA"/>
</dbReference>
<dbReference type="AlphaFoldDB" id="A0AAD5P7M7"/>
<feature type="compositionally biased region" description="Basic and acidic residues" evidence="1">
    <location>
        <begin position="134"/>
        <end position="143"/>
    </location>
</feature>
<keyword evidence="3" id="KW-1185">Reference proteome</keyword>
<sequence length="203" mass="23036">MGESVNKYFARTLAVVNKLRVNKGMIDDVVVIKKILRSMTPKFDYVVCSIEESNDLDVLTIDELQSSLLVNEQQPVEAARSGNESDTGEHNNTEESETDGSSNESNEGNLSGEDHSLEAREQRPRRQPTWMKDYVGDDGRRSDCDEGSDWEICRVARAIARSSTHKLRTNQPPVLSLRFEKWRQTNIFEWSVTIIGPSDTIWS</sequence>
<protein>
    <submittedName>
        <fullName evidence="2">Uncharacterized protein</fullName>
    </submittedName>
</protein>
<organism evidence="2 3">
    <name type="scientific">Acer negundo</name>
    <name type="common">Box elder</name>
    <dbReference type="NCBI Taxonomy" id="4023"/>
    <lineage>
        <taxon>Eukaryota</taxon>
        <taxon>Viridiplantae</taxon>
        <taxon>Streptophyta</taxon>
        <taxon>Embryophyta</taxon>
        <taxon>Tracheophyta</taxon>
        <taxon>Spermatophyta</taxon>
        <taxon>Magnoliopsida</taxon>
        <taxon>eudicotyledons</taxon>
        <taxon>Gunneridae</taxon>
        <taxon>Pentapetalae</taxon>
        <taxon>rosids</taxon>
        <taxon>malvids</taxon>
        <taxon>Sapindales</taxon>
        <taxon>Sapindaceae</taxon>
        <taxon>Hippocastanoideae</taxon>
        <taxon>Acereae</taxon>
        <taxon>Acer</taxon>
    </lineage>
</organism>
<feature type="compositionally biased region" description="Basic and acidic residues" evidence="1">
    <location>
        <begin position="112"/>
        <end position="124"/>
    </location>
</feature>
<dbReference type="PANTHER" id="PTHR35317">
    <property type="entry name" value="OS04G0629600 PROTEIN"/>
    <property type="match status" value="1"/>
</dbReference>
<evidence type="ECO:0000256" key="1">
    <source>
        <dbReference type="SAM" id="MobiDB-lite"/>
    </source>
</evidence>
<reference evidence="2" key="1">
    <citation type="journal article" date="2022" name="Plant J.">
        <title>Strategies of tolerance reflected in two North American maple genomes.</title>
        <authorList>
            <person name="McEvoy S.L."/>
            <person name="Sezen U.U."/>
            <person name="Trouern-Trend A."/>
            <person name="McMahon S.M."/>
            <person name="Schaberg P.G."/>
            <person name="Yang J."/>
            <person name="Wegrzyn J.L."/>
            <person name="Swenson N.G."/>
        </authorList>
    </citation>
    <scope>NUCLEOTIDE SEQUENCE</scope>
    <source>
        <strain evidence="2">91603</strain>
    </source>
</reference>
<name>A0AAD5P7M7_ACENE</name>
<gene>
    <name evidence="2" type="ORF">LWI28_021464</name>
</gene>